<evidence type="ECO:0000313" key="3">
    <source>
        <dbReference type="Proteomes" id="UP000011680"/>
    </source>
</evidence>
<proteinExistence type="predicted"/>
<feature type="transmembrane region" description="Helical" evidence="1">
    <location>
        <begin position="36"/>
        <end position="59"/>
    </location>
</feature>
<comment type="caution">
    <text evidence="2">The sequence shown here is derived from an EMBL/GenBank/DDBJ whole genome shotgun (WGS) entry which is preliminary data.</text>
</comment>
<keyword evidence="1" id="KW-0812">Transmembrane</keyword>
<keyword evidence="1" id="KW-1133">Transmembrane helix</keyword>
<dbReference type="RefSeq" id="WP_007743408.1">
    <property type="nucleotide sequence ID" value="NZ_AOMF01000186.1"/>
</dbReference>
<feature type="transmembrane region" description="Helical" evidence="1">
    <location>
        <begin position="164"/>
        <end position="185"/>
    </location>
</feature>
<gene>
    <name evidence="2" type="ORF">C451_19958</name>
</gene>
<dbReference type="Pfam" id="PF11667">
    <property type="entry name" value="DUF3267"/>
    <property type="match status" value="1"/>
</dbReference>
<evidence type="ECO:0000313" key="2">
    <source>
        <dbReference type="EMBL" id="EMA48680.1"/>
    </source>
</evidence>
<accession>M0MW61</accession>
<reference evidence="2 3" key="1">
    <citation type="journal article" date="2014" name="PLoS Genet.">
        <title>Phylogenetically driven sequencing of extremely halophilic archaea reveals strategies for static and dynamic osmo-response.</title>
        <authorList>
            <person name="Becker E.A."/>
            <person name="Seitzer P.M."/>
            <person name="Tritt A."/>
            <person name="Larsen D."/>
            <person name="Krusor M."/>
            <person name="Yao A.I."/>
            <person name="Wu D."/>
            <person name="Madern D."/>
            <person name="Eisen J.A."/>
            <person name="Darling A.E."/>
            <person name="Facciotti M.T."/>
        </authorList>
    </citation>
    <scope>NUCLEOTIDE SEQUENCE [LARGE SCALE GENOMIC DNA]</scope>
    <source>
        <strain evidence="2 3">JCM 13552</strain>
    </source>
</reference>
<dbReference type="InterPro" id="IPR021683">
    <property type="entry name" value="DUF3267"/>
</dbReference>
<dbReference type="AlphaFoldDB" id="M0MW61"/>
<keyword evidence="3" id="KW-1185">Reference proteome</keyword>
<protein>
    <recommendedName>
        <fullName evidence="4">DUF3267 domain-containing protein</fullName>
    </recommendedName>
</protein>
<evidence type="ECO:0008006" key="4">
    <source>
        <dbReference type="Google" id="ProtNLM"/>
    </source>
</evidence>
<keyword evidence="1" id="KW-0472">Membrane</keyword>
<evidence type="ECO:0000256" key="1">
    <source>
        <dbReference type="SAM" id="Phobius"/>
    </source>
</evidence>
<dbReference type="EMBL" id="AOMF01000186">
    <property type="protein sequence ID" value="EMA48680.1"/>
    <property type="molecule type" value="Genomic_DNA"/>
</dbReference>
<name>M0MW61_9EURY</name>
<feature type="transmembrane region" description="Helical" evidence="1">
    <location>
        <begin position="137"/>
        <end position="158"/>
    </location>
</feature>
<dbReference type="Proteomes" id="UP000011680">
    <property type="component" value="Unassembled WGS sequence"/>
</dbReference>
<sequence length="211" mass="22475">MVDDTLEDPLTSDHPDVPASPSGYDDPFEYVAAPSWFNLALGEIGMFILSIGVFIPLAIGIQGVDVVVTAFEDAFTLDNLAYGVMIAGVAGTIVFHEVVHALVARACGCTTSISVNIRRIEAHTEITGEFLSRREDALVTLAPLVILTILGLVLLVIGPQWLSLIALVVLIMNAAGSGSDLSAALRLRSFPSGTLTYYVDGRLLLYEPTAE</sequence>
<organism evidence="2 3">
    <name type="scientific">Halococcus thailandensis JCM 13552</name>
    <dbReference type="NCBI Taxonomy" id="1227457"/>
    <lineage>
        <taxon>Archaea</taxon>
        <taxon>Methanobacteriati</taxon>
        <taxon>Methanobacteriota</taxon>
        <taxon>Stenosarchaea group</taxon>
        <taxon>Halobacteria</taxon>
        <taxon>Halobacteriales</taxon>
        <taxon>Halococcaceae</taxon>
        <taxon>Halococcus</taxon>
    </lineage>
</organism>